<name>A0A9D7HPR9_9PROT</name>
<dbReference type="GO" id="GO:0032259">
    <property type="term" value="P:methylation"/>
    <property type="evidence" value="ECO:0007669"/>
    <property type="project" value="UniProtKB-KW"/>
</dbReference>
<keyword evidence="2" id="KW-0808">Transferase</keyword>
<reference evidence="2" key="1">
    <citation type="submission" date="2020-10" db="EMBL/GenBank/DDBJ databases">
        <title>Connecting structure to function with the recovery of over 1000 high-quality activated sludge metagenome-assembled genomes encoding full-length rRNA genes using long-read sequencing.</title>
        <authorList>
            <person name="Singleton C.M."/>
            <person name="Petriglieri F."/>
            <person name="Kristensen J.M."/>
            <person name="Kirkegaard R.H."/>
            <person name="Michaelsen T.Y."/>
            <person name="Andersen M.H."/>
            <person name="Karst S.M."/>
            <person name="Dueholm M.S."/>
            <person name="Nielsen P.H."/>
            <person name="Albertsen M."/>
        </authorList>
    </citation>
    <scope>NUCLEOTIDE SEQUENCE</scope>
    <source>
        <strain evidence="2">Bjer_18-Q3-R1-45_BAT3C.347</strain>
    </source>
</reference>
<dbReference type="InterPro" id="IPR029063">
    <property type="entry name" value="SAM-dependent_MTases_sf"/>
</dbReference>
<dbReference type="EMBL" id="JADJEV010000001">
    <property type="protein sequence ID" value="MBK6971591.1"/>
    <property type="molecule type" value="Genomic_DNA"/>
</dbReference>
<dbReference type="InterPro" id="IPR013216">
    <property type="entry name" value="Methyltransf_11"/>
</dbReference>
<sequence length="231" mass="26037">MNRSEFDKFAQEYSDLHAANISASGEGPEYFADYKIRDLAELARSVESVGQVARILDFGAGVGSSVAYFQRYFPGASLTCVDVSRKSLRIGSQRFDGVGFIEFDGSRLPFADASFDCVFSACVFHHIEPALHVPLFAELRRILRPGGLITIFEHNPLNPLTVRAVDTCPFDENAILLRAGTLRRRLADAGFAHPAIAYRIFFPRALRLLRPLERWLKWLPLGAQYYAYDRR</sequence>
<dbReference type="Gene3D" id="3.40.50.150">
    <property type="entry name" value="Vaccinia Virus protein VP39"/>
    <property type="match status" value="1"/>
</dbReference>
<evidence type="ECO:0000313" key="2">
    <source>
        <dbReference type="EMBL" id="MBK6971591.1"/>
    </source>
</evidence>
<organism evidence="2 3">
    <name type="scientific">Candidatus Methylophosphatis roskildensis</name>
    <dbReference type="NCBI Taxonomy" id="2899263"/>
    <lineage>
        <taxon>Bacteria</taxon>
        <taxon>Pseudomonadati</taxon>
        <taxon>Pseudomonadota</taxon>
        <taxon>Betaproteobacteria</taxon>
        <taxon>Nitrosomonadales</taxon>
        <taxon>Sterolibacteriaceae</taxon>
        <taxon>Candidatus Methylophosphatis</taxon>
    </lineage>
</organism>
<evidence type="ECO:0000313" key="3">
    <source>
        <dbReference type="Proteomes" id="UP000807785"/>
    </source>
</evidence>
<dbReference type="InterPro" id="IPR050508">
    <property type="entry name" value="Methyltransf_Superfamily"/>
</dbReference>
<protein>
    <submittedName>
        <fullName evidence="2">Methyltransferase domain-containing protein</fullName>
    </submittedName>
</protein>
<keyword evidence="2" id="KW-0489">Methyltransferase</keyword>
<accession>A0A9D7HPR9</accession>
<dbReference type="Pfam" id="PF08241">
    <property type="entry name" value="Methyltransf_11"/>
    <property type="match status" value="1"/>
</dbReference>
<evidence type="ECO:0000259" key="1">
    <source>
        <dbReference type="Pfam" id="PF08241"/>
    </source>
</evidence>
<dbReference type="AlphaFoldDB" id="A0A9D7HPR9"/>
<dbReference type="CDD" id="cd02440">
    <property type="entry name" value="AdoMet_MTases"/>
    <property type="match status" value="1"/>
</dbReference>
<comment type="caution">
    <text evidence="2">The sequence shown here is derived from an EMBL/GenBank/DDBJ whole genome shotgun (WGS) entry which is preliminary data.</text>
</comment>
<dbReference type="PANTHER" id="PTHR42912">
    <property type="entry name" value="METHYLTRANSFERASE"/>
    <property type="match status" value="1"/>
</dbReference>
<proteinExistence type="predicted"/>
<gene>
    <name evidence="2" type="ORF">IPH26_01005</name>
</gene>
<dbReference type="Proteomes" id="UP000807785">
    <property type="component" value="Unassembled WGS sequence"/>
</dbReference>
<dbReference type="SUPFAM" id="SSF53335">
    <property type="entry name" value="S-adenosyl-L-methionine-dependent methyltransferases"/>
    <property type="match status" value="1"/>
</dbReference>
<dbReference type="GO" id="GO:0008757">
    <property type="term" value="F:S-adenosylmethionine-dependent methyltransferase activity"/>
    <property type="evidence" value="ECO:0007669"/>
    <property type="project" value="InterPro"/>
</dbReference>
<dbReference type="PANTHER" id="PTHR42912:SF80">
    <property type="entry name" value="METHYLTRANSFERASE DOMAIN-CONTAINING PROTEIN"/>
    <property type="match status" value="1"/>
</dbReference>
<feature type="domain" description="Methyltransferase type 11" evidence="1">
    <location>
        <begin position="56"/>
        <end position="150"/>
    </location>
</feature>